<gene>
    <name evidence="1" type="ORF">MAMT_02179</name>
</gene>
<evidence type="ECO:0000313" key="1">
    <source>
        <dbReference type="EMBL" id="VVM08198.1"/>
    </source>
</evidence>
<keyword evidence="2" id="KW-1185">Reference proteome</keyword>
<dbReference type="OrthoDB" id="6975335at2"/>
<evidence type="ECO:0000313" key="2">
    <source>
        <dbReference type="Proteomes" id="UP000334923"/>
    </source>
</evidence>
<organism evidence="1 2">
    <name type="scientific">Methylacidimicrobium tartarophylax</name>
    <dbReference type="NCBI Taxonomy" id="1041768"/>
    <lineage>
        <taxon>Bacteria</taxon>
        <taxon>Pseudomonadati</taxon>
        <taxon>Verrucomicrobiota</taxon>
        <taxon>Methylacidimicrobium</taxon>
    </lineage>
</organism>
<proteinExistence type="predicted"/>
<sequence>MEDDSIPDRDHVARYCRGGSIRIDGKVSGVAFQLRPGEEYLSVDWLEFLNQESRESQIARLRPILERRLKVGAKAQIAVLNVGEAKRAVRSECPDGREVDFRHKPLKDAPSHSGIFGCAHGEDLISDLLARIISQTFPAKAVSGVQG</sequence>
<name>A0A5E6MIM8_9BACT</name>
<accession>A0A5E6MIM8</accession>
<dbReference type="AlphaFoldDB" id="A0A5E6MIM8"/>
<reference evidence="1 2" key="1">
    <citation type="submission" date="2019-09" db="EMBL/GenBank/DDBJ databases">
        <authorList>
            <person name="Cremers G."/>
        </authorList>
    </citation>
    <scope>NUCLEOTIDE SEQUENCE [LARGE SCALE GENOMIC DNA]</scope>
    <source>
        <strain evidence="1">4A</strain>
    </source>
</reference>
<dbReference type="EMBL" id="CABFVA020000121">
    <property type="protein sequence ID" value="VVM08198.1"/>
    <property type="molecule type" value="Genomic_DNA"/>
</dbReference>
<dbReference type="Proteomes" id="UP000334923">
    <property type="component" value="Unassembled WGS sequence"/>
</dbReference>
<dbReference type="RefSeq" id="WP_142661000.1">
    <property type="nucleotide sequence ID" value="NZ_CABFVA020000121.1"/>
</dbReference>
<protein>
    <submittedName>
        <fullName evidence="1">Uncharacterized protein</fullName>
    </submittedName>
</protein>